<comment type="similarity">
    <text evidence="4">Belongs to the FlgA family.</text>
</comment>
<dbReference type="InterPro" id="IPR017585">
    <property type="entry name" value="SAF_FlgA"/>
</dbReference>
<gene>
    <name evidence="6" type="primary">flgA</name>
    <name evidence="6" type="ORF">I4X03_015350</name>
</gene>
<reference evidence="6 7" key="1">
    <citation type="submission" date="2021-01" db="EMBL/GenBank/DDBJ databases">
        <authorList>
            <person name="Ruan W."/>
            <person name="Khan S.A."/>
            <person name="Jeon C.O."/>
        </authorList>
    </citation>
    <scope>NUCLEOTIDE SEQUENCE [LARGE SCALE GENOMIC DNA]</scope>
    <source>
        <strain evidence="6 7">R798</strain>
    </source>
</reference>
<feature type="domain" description="SAF" evidence="5">
    <location>
        <begin position="110"/>
        <end position="170"/>
    </location>
</feature>
<feature type="signal peptide" evidence="4">
    <location>
        <begin position="1"/>
        <end position="20"/>
    </location>
</feature>
<organism evidence="6 7">
    <name type="scientific">Massilia soli</name>
    <dbReference type="NCBI Taxonomy" id="2792854"/>
    <lineage>
        <taxon>Bacteria</taxon>
        <taxon>Pseudomonadati</taxon>
        <taxon>Pseudomonadota</taxon>
        <taxon>Betaproteobacteria</taxon>
        <taxon>Burkholderiales</taxon>
        <taxon>Oxalobacteraceae</taxon>
        <taxon>Telluria group</taxon>
        <taxon>Massilia</taxon>
    </lineage>
</organism>
<dbReference type="Gene3D" id="3.90.1210.10">
    <property type="entry name" value="Antifreeze-like/N-acetylneuraminic acid synthase C-terminal domain"/>
    <property type="match status" value="1"/>
</dbReference>
<reference evidence="6 7" key="2">
    <citation type="submission" date="2021-08" db="EMBL/GenBank/DDBJ databases">
        <title>Massilia sp. R798.</title>
        <authorList>
            <person name="Baek J.H."/>
            <person name="Jung H.S."/>
            <person name="Kim K.R."/>
            <person name="Jeon C.O."/>
        </authorList>
    </citation>
    <scope>NUCLEOTIDE SEQUENCE [LARGE SCALE GENOMIC DNA]</scope>
    <source>
        <strain evidence="6 7">R798</strain>
    </source>
</reference>
<protein>
    <recommendedName>
        <fullName evidence="4">Flagella basal body P-ring formation protein FlgA</fullName>
    </recommendedName>
</protein>
<keyword evidence="2 4" id="KW-0732">Signal</keyword>
<dbReference type="InterPro" id="IPR013974">
    <property type="entry name" value="SAF"/>
</dbReference>
<dbReference type="PANTHER" id="PTHR36307">
    <property type="entry name" value="FLAGELLA BASAL BODY P-RING FORMATION PROTEIN FLGA"/>
    <property type="match status" value="1"/>
</dbReference>
<feature type="chain" id="PRO_5044989353" description="Flagella basal body P-ring formation protein FlgA" evidence="4">
    <location>
        <begin position="21"/>
        <end position="239"/>
    </location>
</feature>
<evidence type="ECO:0000256" key="1">
    <source>
        <dbReference type="ARBA" id="ARBA00004418"/>
    </source>
</evidence>
<dbReference type="CDD" id="cd11614">
    <property type="entry name" value="SAF_CpaB_FlgA_like"/>
    <property type="match status" value="1"/>
</dbReference>
<keyword evidence="7" id="KW-1185">Reference proteome</keyword>
<proteinExistence type="inferred from homology"/>
<dbReference type="PANTHER" id="PTHR36307:SF1">
    <property type="entry name" value="FLAGELLA BASAL BODY P-RING FORMATION PROTEIN FLGA"/>
    <property type="match status" value="1"/>
</dbReference>
<evidence type="ECO:0000313" key="7">
    <source>
        <dbReference type="Proteomes" id="UP000809349"/>
    </source>
</evidence>
<keyword evidence="6" id="KW-0966">Cell projection</keyword>
<evidence type="ECO:0000259" key="5">
    <source>
        <dbReference type="SMART" id="SM00858"/>
    </source>
</evidence>
<accession>A0ABS7SRR6</accession>
<dbReference type="SMART" id="SM00858">
    <property type="entry name" value="SAF"/>
    <property type="match status" value="1"/>
</dbReference>
<keyword evidence="6" id="KW-0969">Cilium</keyword>
<evidence type="ECO:0000256" key="2">
    <source>
        <dbReference type="ARBA" id="ARBA00022729"/>
    </source>
</evidence>
<name>A0ABS7SRR6_9BURK</name>
<evidence type="ECO:0000313" key="6">
    <source>
        <dbReference type="EMBL" id="MBZ2208641.1"/>
    </source>
</evidence>
<dbReference type="EMBL" id="JAFBIL020000006">
    <property type="protein sequence ID" value="MBZ2208641.1"/>
    <property type="molecule type" value="Genomic_DNA"/>
</dbReference>
<dbReference type="Proteomes" id="UP000809349">
    <property type="component" value="Unassembled WGS sequence"/>
</dbReference>
<keyword evidence="4" id="KW-1005">Bacterial flagellum biogenesis</keyword>
<dbReference type="InterPro" id="IPR039246">
    <property type="entry name" value="Flagellar_FlgA"/>
</dbReference>
<comment type="caution">
    <text evidence="6">The sequence shown here is derived from an EMBL/GenBank/DDBJ whole genome shotgun (WGS) entry which is preliminary data.</text>
</comment>
<dbReference type="NCBIfam" id="TIGR03170">
    <property type="entry name" value="flgA_cterm"/>
    <property type="match status" value="1"/>
</dbReference>
<keyword evidence="6" id="KW-0282">Flagellum</keyword>
<comment type="subcellular location">
    <subcellularLocation>
        <location evidence="1 4">Periplasm</location>
    </subcellularLocation>
</comment>
<comment type="function">
    <text evidence="4">Involved in the assembly process of the P-ring formation. It may associate with FlgF on the rod constituting a structure essential for the P-ring assembly or may act as a modulator protein for the P-ring assembly.</text>
</comment>
<dbReference type="Gene3D" id="2.30.30.760">
    <property type="match status" value="1"/>
</dbReference>
<dbReference type="RefSeq" id="WP_223469123.1">
    <property type="nucleotide sequence ID" value="NZ_JAFBIL020000006.1"/>
</dbReference>
<dbReference type="Pfam" id="PF13144">
    <property type="entry name" value="ChapFlgA"/>
    <property type="match status" value="1"/>
</dbReference>
<evidence type="ECO:0000256" key="3">
    <source>
        <dbReference type="ARBA" id="ARBA00022764"/>
    </source>
</evidence>
<keyword evidence="3 4" id="KW-0574">Periplasm</keyword>
<sequence length="239" mass="24879">MSDIRCATLLMLLLAGAVQAAAPTLAATLEAAARAQLERQAEASGLDQPEFAISVVTPRAAPACAQPLTVDPVDTRNAARMRFAVSCKNTPGGRSGDWRYEYIVRARISANVAVTAGPVAAGQLLSDADIVFERRDISSLSDTIGAQAALGQASKRSLRAGEVLRQSQLTAPILVKRGDPVVMLARIEAIEVSTAGEALDSGALGAVVRVRNVANGRVVRMRVTATGMVAPAAEAPVIR</sequence>
<evidence type="ECO:0000256" key="4">
    <source>
        <dbReference type="RuleBase" id="RU362063"/>
    </source>
</evidence>